<dbReference type="GO" id="GO:0061512">
    <property type="term" value="P:protein localization to cilium"/>
    <property type="evidence" value="ECO:0007669"/>
    <property type="project" value="TreeGrafter"/>
</dbReference>
<accession>A0A7S1PG26</accession>
<dbReference type="GO" id="GO:0034464">
    <property type="term" value="C:BBSome"/>
    <property type="evidence" value="ECO:0007669"/>
    <property type="project" value="InterPro"/>
</dbReference>
<evidence type="ECO:0000259" key="3">
    <source>
        <dbReference type="Pfam" id="PF23304"/>
    </source>
</evidence>
<evidence type="ECO:0008006" key="5">
    <source>
        <dbReference type="Google" id="ProtNLM"/>
    </source>
</evidence>
<dbReference type="InterPro" id="IPR028784">
    <property type="entry name" value="BBS1"/>
</dbReference>
<dbReference type="EMBL" id="HBGD01003371">
    <property type="protein sequence ID" value="CAD9079553.1"/>
    <property type="molecule type" value="Transcribed_RNA"/>
</dbReference>
<feature type="region of interest" description="Disordered" evidence="1">
    <location>
        <begin position="1"/>
        <end position="44"/>
    </location>
</feature>
<name>A0A7S1PG26_9EUKA</name>
<organism evidence="4">
    <name type="scientific">Percolomonas cosmopolitus</name>
    <dbReference type="NCBI Taxonomy" id="63605"/>
    <lineage>
        <taxon>Eukaryota</taxon>
        <taxon>Discoba</taxon>
        <taxon>Heterolobosea</taxon>
        <taxon>Tetramitia</taxon>
        <taxon>Eutetramitia</taxon>
        <taxon>Percolomonadidae</taxon>
        <taxon>Percolomonas</taxon>
    </lineage>
</organism>
<sequence length="644" mass="71286">MPPATTSSSSASNPSAVANSSASTKNATSPSSGSSSSTTTTTDQSNPIWIHAWDDALANTCAPRQCIAFCDINGSSDYKLCMAQSLTYPVMRFASAASSSSSAPHSNGAHDQHKLRIFRGTGLLHEIPLLEEPVALKSYYMDYKAPRVPLLAIASGSNVFLLKNLQPFYQFRLPEMEINAQEMEIWNDLRENKLDVLKAVNELKELKDKDLMLTKRSLEFLSLDNGTGSLEQREDLQQFVDERRNFPLKQTSVITCMEVLKKDKDEDDSVGCLVLGTEDNQVLVLDQSASRVLKTFRVPATPVSMSMSGKLDVDYRIIVSCRNGNVYTIKNDQISGIVIELESQPTDLVTIDKTILIGTMSNTIHCYHARSGKKQYSIYLPCAIKDMEVLDMRGSRNAKCLIVALENNELRVYTGKQLTNLIKTPDRVAGMRFGTYGSETNTLALTFANGALSFKFVARTAKLEGKSQTGPPEEQNTPLNLPKRTKLYIEQTKREKEYAVEMHRIFQRDLCKLRLTTAKAYVKILTDGQGPLSYSSGSTLRLNAQVQGLGPLYKIRLAIQNSGQRAMHGIPILMQYNQGLYTIERPLMTLPALVPNIPYKFTVDVKHNNPEEGLSEPINIFVCSPGSSIPIITAVVEMPLAGEI</sequence>
<dbReference type="PANTHER" id="PTHR20870">
    <property type="entry name" value="BARDET-BIEDL SYNDROME 1 PROTEIN"/>
    <property type="match status" value="1"/>
</dbReference>
<dbReference type="GO" id="GO:0005930">
    <property type="term" value="C:axoneme"/>
    <property type="evidence" value="ECO:0007669"/>
    <property type="project" value="TreeGrafter"/>
</dbReference>
<gene>
    <name evidence="4" type="ORF">PCOS0759_LOCUS2787</name>
</gene>
<dbReference type="Gene3D" id="2.130.10.10">
    <property type="entry name" value="YVTN repeat-like/Quinoprotein amine dehydrogenase"/>
    <property type="match status" value="1"/>
</dbReference>
<dbReference type="PANTHER" id="PTHR20870:SF0">
    <property type="entry name" value="BARDET-BIEDL SYNDROME 1 PROTEIN"/>
    <property type="match status" value="1"/>
</dbReference>
<dbReference type="Pfam" id="PF23304">
    <property type="entry name" value="GAE_BBS1"/>
    <property type="match status" value="1"/>
</dbReference>
<dbReference type="InterPro" id="IPR032728">
    <property type="entry name" value="BBS1_N"/>
</dbReference>
<proteinExistence type="predicted"/>
<evidence type="ECO:0000259" key="2">
    <source>
        <dbReference type="Pfam" id="PF14779"/>
    </source>
</evidence>
<evidence type="ECO:0000256" key="1">
    <source>
        <dbReference type="SAM" id="MobiDB-lite"/>
    </source>
</evidence>
<dbReference type="Pfam" id="PF14779">
    <property type="entry name" value="BBS1"/>
    <property type="match status" value="1"/>
</dbReference>
<dbReference type="InterPro" id="IPR015943">
    <property type="entry name" value="WD40/YVTN_repeat-like_dom_sf"/>
</dbReference>
<protein>
    <recommendedName>
        <fullName evidence="5">Bardet-Biedl syndrome 1 N-terminal domain-containing protein</fullName>
    </recommendedName>
</protein>
<dbReference type="GO" id="GO:1905515">
    <property type="term" value="P:non-motile cilium assembly"/>
    <property type="evidence" value="ECO:0007669"/>
    <property type="project" value="InterPro"/>
</dbReference>
<feature type="domain" description="Bardet-Biedl syndrome 1 protein GAE" evidence="3">
    <location>
        <begin position="540"/>
        <end position="640"/>
    </location>
</feature>
<dbReference type="SUPFAM" id="SSF50978">
    <property type="entry name" value="WD40 repeat-like"/>
    <property type="match status" value="1"/>
</dbReference>
<dbReference type="AlphaFoldDB" id="A0A7S1PG26"/>
<dbReference type="GO" id="GO:0005815">
    <property type="term" value="C:microtubule organizing center"/>
    <property type="evidence" value="ECO:0007669"/>
    <property type="project" value="TreeGrafter"/>
</dbReference>
<dbReference type="GO" id="GO:0005113">
    <property type="term" value="F:patched binding"/>
    <property type="evidence" value="ECO:0007669"/>
    <property type="project" value="TreeGrafter"/>
</dbReference>
<feature type="domain" description="Bardet-Biedl syndrome 1 N-terminal" evidence="2">
    <location>
        <begin position="49"/>
        <end position="330"/>
    </location>
</feature>
<dbReference type="InterPro" id="IPR056419">
    <property type="entry name" value="GAE_BBS1"/>
</dbReference>
<dbReference type="GO" id="GO:0005119">
    <property type="term" value="F:smoothened binding"/>
    <property type="evidence" value="ECO:0007669"/>
    <property type="project" value="TreeGrafter"/>
</dbReference>
<reference evidence="4" key="1">
    <citation type="submission" date="2021-01" db="EMBL/GenBank/DDBJ databases">
        <authorList>
            <person name="Corre E."/>
            <person name="Pelletier E."/>
            <person name="Niang G."/>
            <person name="Scheremetjew M."/>
            <person name="Finn R."/>
            <person name="Kale V."/>
            <person name="Holt S."/>
            <person name="Cochrane G."/>
            <person name="Meng A."/>
            <person name="Brown T."/>
            <person name="Cohen L."/>
        </authorList>
    </citation>
    <scope>NUCLEOTIDE SEQUENCE</scope>
    <source>
        <strain evidence="4">WS</strain>
    </source>
</reference>
<evidence type="ECO:0000313" key="4">
    <source>
        <dbReference type="EMBL" id="CAD9079553.1"/>
    </source>
</evidence>
<dbReference type="InterPro" id="IPR036322">
    <property type="entry name" value="WD40_repeat_dom_sf"/>
</dbReference>